<accession>A0A5C3M1D8</accession>
<dbReference type="STRING" id="68775.A0A5C3M1D8"/>
<dbReference type="GO" id="GO:0005524">
    <property type="term" value="F:ATP binding"/>
    <property type="evidence" value="ECO:0007669"/>
    <property type="project" value="InterPro"/>
</dbReference>
<dbReference type="Gene3D" id="1.10.510.10">
    <property type="entry name" value="Transferase(Phosphotransferase) domain 1"/>
    <property type="match status" value="1"/>
</dbReference>
<dbReference type="AlphaFoldDB" id="A0A5C3M1D8"/>
<dbReference type="InterPro" id="IPR051681">
    <property type="entry name" value="Ser/Thr_Kinases-Pseudokinases"/>
</dbReference>
<dbReference type="EMBL" id="ML213603">
    <property type="protein sequence ID" value="TFK38543.1"/>
    <property type="molecule type" value="Genomic_DNA"/>
</dbReference>
<gene>
    <name evidence="2" type="ORF">BDQ12DRAFT_115659</name>
</gene>
<dbReference type="InterPro" id="IPR001245">
    <property type="entry name" value="Ser-Thr/Tyr_kinase_cat_dom"/>
</dbReference>
<dbReference type="InterPro" id="IPR000719">
    <property type="entry name" value="Prot_kinase_dom"/>
</dbReference>
<keyword evidence="3" id="KW-1185">Reference proteome</keyword>
<protein>
    <submittedName>
        <fullName evidence="2">Kinase-like domain-containing protein</fullName>
    </submittedName>
</protein>
<dbReference type="InterPro" id="IPR011009">
    <property type="entry name" value="Kinase-like_dom_sf"/>
</dbReference>
<evidence type="ECO:0000259" key="1">
    <source>
        <dbReference type="PROSITE" id="PS50011"/>
    </source>
</evidence>
<proteinExistence type="predicted"/>
<name>A0A5C3M1D8_9AGAR</name>
<keyword evidence="2" id="KW-0418">Kinase</keyword>
<dbReference type="Proteomes" id="UP000308652">
    <property type="component" value="Unassembled WGS sequence"/>
</dbReference>
<dbReference type="PANTHER" id="PTHR44329:SF214">
    <property type="entry name" value="PROTEIN KINASE DOMAIN-CONTAINING PROTEIN"/>
    <property type="match status" value="1"/>
</dbReference>
<evidence type="ECO:0000313" key="3">
    <source>
        <dbReference type="Proteomes" id="UP000308652"/>
    </source>
</evidence>
<dbReference type="SUPFAM" id="SSF56112">
    <property type="entry name" value="Protein kinase-like (PK-like)"/>
    <property type="match status" value="1"/>
</dbReference>
<dbReference type="GO" id="GO:0004674">
    <property type="term" value="F:protein serine/threonine kinase activity"/>
    <property type="evidence" value="ECO:0007669"/>
    <property type="project" value="TreeGrafter"/>
</dbReference>
<dbReference type="PROSITE" id="PS50011">
    <property type="entry name" value="PROTEIN_KINASE_DOM"/>
    <property type="match status" value="1"/>
</dbReference>
<keyword evidence="2" id="KW-0808">Transferase</keyword>
<evidence type="ECO:0000313" key="2">
    <source>
        <dbReference type="EMBL" id="TFK38543.1"/>
    </source>
</evidence>
<dbReference type="Pfam" id="PF07714">
    <property type="entry name" value="PK_Tyr_Ser-Thr"/>
    <property type="match status" value="1"/>
</dbReference>
<dbReference type="PANTHER" id="PTHR44329">
    <property type="entry name" value="SERINE/THREONINE-PROTEIN KINASE TNNI3K-RELATED"/>
    <property type="match status" value="1"/>
</dbReference>
<dbReference type="OrthoDB" id="4062651at2759"/>
<feature type="domain" description="Protein kinase" evidence="1">
    <location>
        <begin position="10"/>
        <end position="285"/>
    </location>
</feature>
<sequence>MEVLNAEIQLIDHHHQMGGAYANVWRGQYMAQDNSSIQLVAVKVPRGACIQYHGVQREHAKNLIECFVAKAKAWSDLSHPHIVEILGVFTDTTITGTPGVVTYYRPLGNIANFLRDRHAVNKLVLVKGIAEGANYLHLKHIIHGNLTRGNILIHQEGEEFIPQIAYCTFTRTDEVSTTDTILFTVSRRTPPELLGAENPTTAMLSRETDIYAFAMLALEVVTGKPPFYNCTDLHAALLVAGGSMPLRHQYASYAEFSDAFWGLLERCWNANPLDRLTMDEVCRLL</sequence>
<reference evidence="2 3" key="1">
    <citation type="journal article" date="2019" name="Nat. Ecol. Evol.">
        <title>Megaphylogeny resolves global patterns of mushroom evolution.</title>
        <authorList>
            <person name="Varga T."/>
            <person name="Krizsan K."/>
            <person name="Foldi C."/>
            <person name="Dima B."/>
            <person name="Sanchez-Garcia M."/>
            <person name="Sanchez-Ramirez S."/>
            <person name="Szollosi G.J."/>
            <person name="Szarkandi J.G."/>
            <person name="Papp V."/>
            <person name="Albert L."/>
            <person name="Andreopoulos W."/>
            <person name="Angelini C."/>
            <person name="Antonin V."/>
            <person name="Barry K.W."/>
            <person name="Bougher N.L."/>
            <person name="Buchanan P."/>
            <person name="Buyck B."/>
            <person name="Bense V."/>
            <person name="Catcheside P."/>
            <person name="Chovatia M."/>
            <person name="Cooper J."/>
            <person name="Damon W."/>
            <person name="Desjardin D."/>
            <person name="Finy P."/>
            <person name="Geml J."/>
            <person name="Haridas S."/>
            <person name="Hughes K."/>
            <person name="Justo A."/>
            <person name="Karasinski D."/>
            <person name="Kautmanova I."/>
            <person name="Kiss B."/>
            <person name="Kocsube S."/>
            <person name="Kotiranta H."/>
            <person name="LaButti K.M."/>
            <person name="Lechner B.E."/>
            <person name="Liimatainen K."/>
            <person name="Lipzen A."/>
            <person name="Lukacs Z."/>
            <person name="Mihaltcheva S."/>
            <person name="Morgado L.N."/>
            <person name="Niskanen T."/>
            <person name="Noordeloos M.E."/>
            <person name="Ohm R.A."/>
            <person name="Ortiz-Santana B."/>
            <person name="Ovrebo C."/>
            <person name="Racz N."/>
            <person name="Riley R."/>
            <person name="Savchenko A."/>
            <person name="Shiryaev A."/>
            <person name="Soop K."/>
            <person name="Spirin V."/>
            <person name="Szebenyi C."/>
            <person name="Tomsovsky M."/>
            <person name="Tulloss R.E."/>
            <person name="Uehling J."/>
            <person name="Grigoriev I.V."/>
            <person name="Vagvolgyi C."/>
            <person name="Papp T."/>
            <person name="Martin F.M."/>
            <person name="Miettinen O."/>
            <person name="Hibbett D.S."/>
            <person name="Nagy L.G."/>
        </authorList>
    </citation>
    <scope>NUCLEOTIDE SEQUENCE [LARGE SCALE GENOMIC DNA]</scope>
    <source>
        <strain evidence="2 3">CBS 166.37</strain>
    </source>
</reference>
<organism evidence="2 3">
    <name type="scientific">Crucibulum laeve</name>
    <dbReference type="NCBI Taxonomy" id="68775"/>
    <lineage>
        <taxon>Eukaryota</taxon>
        <taxon>Fungi</taxon>
        <taxon>Dikarya</taxon>
        <taxon>Basidiomycota</taxon>
        <taxon>Agaricomycotina</taxon>
        <taxon>Agaricomycetes</taxon>
        <taxon>Agaricomycetidae</taxon>
        <taxon>Agaricales</taxon>
        <taxon>Agaricineae</taxon>
        <taxon>Nidulariaceae</taxon>
        <taxon>Crucibulum</taxon>
    </lineage>
</organism>